<organism evidence="6 7">
    <name type="scientific">Paenibacillus phytorum</name>
    <dbReference type="NCBI Taxonomy" id="2654977"/>
    <lineage>
        <taxon>Bacteria</taxon>
        <taxon>Bacillati</taxon>
        <taxon>Bacillota</taxon>
        <taxon>Bacilli</taxon>
        <taxon>Bacillales</taxon>
        <taxon>Paenibacillaceae</taxon>
        <taxon>Paenibacillus</taxon>
    </lineage>
</organism>
<dbReference type="RefSeq" id="WP_171646081.1">
    <property type="nucleotide sequence ID" value="NZ_WHOA01000177.1"/>
</dbReference>
<dbReference type="InterPro" id="IPR003439">
    <property type="entry name" value="ABC_transporter-like_ATP-bd"/>
</dbReference>
<comment type="caution">
    <text evidence="6">The sequence shown here is derived from an EMBL/GenBank/DDBJ whole genome shotgun (WGS) entry which is preliminary data.</text>
</comment>
<dbReference type="PANTHER" id="PTHR43790:SF9">
    <property type="entry name" value="GALACTOFURANOSE TRANSPORTER ATP-BINDING PROTEIN YTFR"/>
    <property type="match status" value="1"/>
</dbReference>
<dbReference type="GO" id="GO:0005524">
    <property type="term" value="F:ATP binding"/>
    <property type="evidence" value="ECO:0007669"/>
    <property type="project" value="UniProtKB-KW"/>
</dbReference>
<keyword evidence="7" id="KW-1185">Reference proteome</keyword>
<dbReference type="Proteomes" id="UP000616779">
    <property type="component" value="Unassembled WGS sequence"/>
</dbReference>
<dbReference type="PANTHER" id="PTHR43790">
    <property type="entry name" value="CARBOHYDRATE TRANSPORT ATP-BINDING PROTEIN MG119-RELATED"/>
    <property type="match status" value="1"/>
</dbReference>
<name>A0ABX1Y1N2_9BACL</name>
<evidence type="ECO:0000313" key="6">
    <source>
        <dbReference type="EMBL" id="NOU74681.1"/>
    </source>
</evidence>
<keyword evidence="4 6" id="KW-0067">ATP-binding</keyword>
<gene>
    <name evidence="6" type="ORF">GC098_25380</name>
</gene>
<proteinExistence type="predicted"/>
<evidence type="ECO:0000256" key="2">
    <source>
        <dbReference type="ARBA" id="ARBA00022737"/>
    </source>
</evidence>
<dbReference type="Pfam" id="PF00005">
    <property type="entry name" value="ABC_tran"/>
    <property type="match status" value="1"/>
</dbReference>
<keyword evidence="3" id="KW-0547">Nucleotide-binding</keyword>
<dbReference type="EMBL" id="WHOA01000177">
    <property type="protein sequence ID" value="NOU74681.1"/>
    <property type="molecule type" value="Genomic_DNA"/>
</dbReference>
<reference evidence="6 7" key="1">
    <citation type="submission" date="2019-10" db="EMBL/GenBank/DDBJ databases">
        <title>Description of Paenibacillus terrestris sp. nov.</title>
        <authorList>
            <person name="Carlier A."/>
            <person name="Qi S."/>
        </authorList>
    </citation>
    <scope>NUCLEOTIDE SEQUENCE [LARGE SCALE GENOMIC DNA]</scope>
    <source>
        <strain evidence="6 7">LMG 31458</strain>
    </source>
</reference>
<dbReference type="InterPro" id="IPR050107">
    <property type="entry name" value="ABC_carbohydrate_import_ATPase"/>
</dbReference>
<evidence type="ECO:0000256" key="4">
    <source>
        <dbReference type="ARBA" id="ARBA00022840"/>
    </source>
</evidence>
<dbReference type="Gene3D" id="3.40.50.300">
    <property type="entry name" value="P-loop containing nucleotide triphosphate hydrolases"/>
    <property type="match status" value="1"/>
</dbReference>
<protein>
    <submittedName>
        <fullName evidence="6">ATP-binding cassette domain-containing protein</fullName>
    </submittedName>
</protein>
<dbReference type="SUPFAM" id="SSF52540">
    <property type="entry name" value="P-loop containing nucleoside triphosphate hydrolases"/>
    <property type="match status" value="1"/>
</dbReference>
<accession>A0ABX1Y1N2</accession>
<feature type="non-terminal residue" evidence="6">
    <location>
        <position position="1"/>
    </location>
</feature>
<feature type="domain" description="ABC transporter" evidence="5">
    <location>
        <begin position="4"/>
        <end position="94"/>
    </location>
</feature>
<evidence type="ECO:0000256" key="3">
    <source>
        <dbReference type="ARBA" id="ARBA00022741"/>
    </source>
</evidence>
<dbReference type="InterPro" id="IPR027417">
    <property type="entry name" value="P-loop_NTPase"/>
</dbReference>
<sequence length="137" mass="15656">QRFGVSMIYQDPVLIQDLSIAENIFLGSEPRLLGFLVNRRKMNKDAKHLMKTLGVFHQPTTPVRRLSLSEQHAVAIAKAVSKRTRIIIMDEPTTGLTVLEREGLFGLLRLFRKEGIGIVYITHRLEELHQSVKSFCM</sequence>
<keyword evidence="2" id="KW-0677">Repeat</keyword>
<evidence type="ECO:0000256" key="1">
    <source>
        <dbReference type="ARBA" id="ARBA00022448"/>
    </source>
</evidence>
<keyword evidence="1" id="KW-0813">Transport</keyword>
<evidence type="ECO:0000313" key="7">
    <source>
        <dbReference type="Proteomes" id="UP000616779"/>
    </source>
</evidence>
<evidence type="ECO:0000259" key="5">
    <source>
        <dbReference type="Pfam" id="PF00005"/>
    </source>
</evidence>